<dbReference type="EMBL" id="VUNG01000073">
    <property type="protein sequence ID" value="MST86008.1"/>
    <property type="molecule type" value="Genomic_DNA"/>
</dbReference>
<name>A0A7K0KJD3_9BACT</name>
<organism evidence="1 2">
    <name type="scientific">Hallella mizrahii</name>
    <dbReference type="NCBI Taxonomy" id="2606637"/>
    <lineage>
        <taxon>Bacteria</taxon>
        <taxon>Pseudomonadati</taxon>
        <taxon>Bacteroidota</taxon>
        <taxon>Bacteroidia</taxon>
        <taxon>Bacteroidales</taxon>
        <taxon>Prevotellaceae</taxon>
        <taxon>Hallella</taxon>
    </lineage>
</organism>
<evidence type="ECO:0000313" key="1">
    <source>
        <dbReference type="EMBL" id="MST86008.1"/>
    </source>
</evidence>
<accession>A0A7K0KJD3</accession>
<gene>
    <name evidence="1" type="ORF">FYJ73_15275</name>
</gene>
<protein>
    <submittedName>
        <fullName evidence="1">Uncharacterized protein</fullName>
    </submittedName>
</protein>
<comment type="caution">
    <text evidence="1">The sequence shown here is derived from an EMBL/GenBank/DDBJ whole genome shotgun (WGS) entry which is preliminary data.</text>
</comment>
<proteinExistence type="predicted"/>
<dbReference type="AlphaFoldDB" id="A0A7K0KJD3"/>
<reference evidence="1 2" key="1">
    <citation type="submission" date="2019-08" db="EMBL/GenBank/DDBJ databases">
        <title>In-depth cultivation of the pig gut microbiome towards novel bacterial diversity and tailored functional studies.</title>
        <authorList>
            <person name="Wylensek D."/>
            <person name="Hitch T.C.A."/>
            <person name="Clavel T."/>
        </authorList>
    </citation>
    <scope>NUCLEOTIDE SEQUENCE [LARGE SCALE GENOMIC DNA]</scope>
    <source>
        <strain evidence="1 2">LKV-178-WT-2A</strain>
    </source>
</reference>
<evidence type="ECO:0000313" key="2">
    <source>
        <dbReference type="Proteomes" id="UP000438914"/>
    </source>
</evidence>
<sequence>MKGNNTISGNPLDAIVLKDSEMLELRGGLGDNITCGSNCGHNCGSNCGNDCGNDCGGGAVIKKGTLDTGNASGSNP</sequence>
<dbReference type="RefSeq" id="WP_154535603.1">
    <property type="nucleotide sequence ID" value="NZ_VUNG01000073.1"/>
</dbReference>
<keyword evidence="2" id="KW-1185">Reference proteome</keyword>
<dbReference type="Proteomes" id="UP000438914">
    <property type="component" value="Unassembled WGS sequence"/>
</dbReference>